<name>A0A8S4QDW9_9NEOP</name>
<keyword evidence="2" id="KW-1185">Reference proteome</keyword>
<evidence type="ECO:0000313" key="1">
    <source>
        <dbReference type="EMBL" id="CAH2208209.1"/>
    </source>
</evidence>
<sequence length="187" mass="20947">MLDNNGFHCYADDSTGDALYKGPAQLSPSQLVECRSKRVSEIEGLLDKASVWGAQNIVQFNPTKTQVCAFTAKKTAFTAAPQFQNTLLTVSNSIGILGVNISNEVQFRAHLEGKAKLASKKLGVLNRAKRYFASKHRLQLYKAQVRPHMEYCSHLWAGAPLYQLLPFNRIQKRAVRLVDNPWAPKRC</sequence>
<dbReference type="PANTHER" id="PTHR33332">
    <property type="entry name" value="REVERSE TRANSCRIPTASE DOMAIN-CONTAINING PROTEIN"/>
    <property type="match status" value="1"/>
</dbReference>
<dbReference type="OrthoDB" id="7468774at2759"/>
<protein>
    <submittedName>
        <fullName evidence="1">Jg17933 protein</fullName>
    </submittedName>
</protein>
<gene>
    <name evidence="1" type="primary">jg17933</name>
    <name evidence="1" type="ORF">PAEG_LOCUS825</name>
</gene>
<comment type="caution">
    <text evidence="1">The sequence shown here is derived from an EMBL/GenBank/DDBJ whole genome shotgun (WGS) entry which is preliminary data.</text>
</comment>
<evidence type="ECO:0000313" key="2">
    <source>
        <dbReference type="Proteomes" id="UP000838756"/>
    </source>
</evidence>
<organism evidence="1 2">
    <name type="scientific">Pararge aegeria aegeria</name>
    <dbReference type="NCBI Taxonomy" id="348720"/>
    <lineage>
        <taxon>Eukaryota</taxon>
        <taxon>Metazoa</taxon>
        <taxon>Ecdysozoa</taxon>
        <taxon>Arthropoda</taxon>
        <taxon>Hexapoda</taxon>
        <taxon>Insecta</taxon>
        <taxon>Pterygota</taxon>
        <taxon>Neoptera</taxon>
        <taxon>Endopterygota</taxon>
        <taxon>Lepidoptera</taxon>
        <taxon>Glossata</taxon>
        <taxon>Ditrysia</taxon>
        <taxon>Papilionoidea</taxon>
        <taxon>Nymphalidae</taxon>
        <taxon>Satyrinae</taxon>
        <taxon>Satyrini</taxon>
        <taxon>Parargina</taxon>
        <taxon>Pararge</taxon>
    </lineage>
</organism>
<dbReference type="Proteomes" id="UP000838756">
    <property type="component" value="Unassembled WGS sequence"/>
</dbReference>
<dbReference type="EMBL" id="CAKXAJ010002652">
    <property type="protein sequence ID" value="CAH2208209.1"/>
    <property type="molecule type" value="Genomic_DNA"/>
</dbReference>
<dbReference type="AlphaFoldDB" id="A0A8S4QDW9"/>
<reference evidence="1" key="1">
    <citation type="submission" date="2022-03" db="EMBL/GenBank/DDBJ databases">
        <authorList>
            <person name="Lindestad O."/>
        </authorList>
    </citation>
    <scope>NUCLEOTIDE SEQUENCE</scope>
</reference>
<accession>A0A8S4QDW9</accession>
<proteinExistence type="predicted"/>